<dbReference type="EMBL" id="VCQU01000001">
    <property type="protein sequence ID" value="NMN94368.1"/>
    <property type="molecule type" value="Genomic_DNA"/>
</dbReference>
<gene>
    <name evidence="1" type="ORF">FGL95_04855</name>
</gene>
<dbReference type="InterPro" id="IPR046611">
    <property type="entry name" value="DUF6670"/>
</dbReference>
<proteinExistence type="predicted"/>
<evidence type="ECO:0000313" key="1">
    <source>
        <dbReference type="EMBL" id="NMN94368.1"/>
    </source>
</evidence>
<dbReference type="AlphaFoldDB" id="A0A848KA75"/>
<dbReference type="RefSeq" id="WP_169585025.1">
    <property type="nucleotide sequence ID" value="NZ_VCQU01000001.1"/>
</dbReference>
<dbReference type="Pfam" id="PF20375">
    <property type="entry name" value="DUF6670"/>
    <property type="match status" value="1"/>
</dbReference>
<comment type="caution">
    <text evidence="1">The sequence shown here is derived from an EMBL/GenBank/DDBJ whole genome shotgun (WGS) entry which is preliminary data.</text>
</comment>
<reference evidence="1 2" key="2">
    <citation type="submission" date="2020-06" db="EMBL/GenBank/DDBJ databases">
        <title>Antribacter stalactiti gen. nov., sp. nov., a new member of the family Nacardiaceae isolated from a cave.</title>
        <authorList>
            <person name="Kim I.S."/>
        </authorList>
    </citation>
    <scope>NUCLEOTIDE SEQUENCE [LARGE SCALE GENOMIC DNA]</scope>
    <source>
        <strain evidence="1 2">YC2-7</strain>
    </source>
</reference>
<dbReference type="Proteomes" id="UP000535543">
    <property type="component" value="Unassembled WGS sequence"/>
</dbReference>
<organism evidence="1 2">
    <name type="scientific">Antrihabitans stalactiti</name>
    <dbReference type="NCBI Taxonomy" id="2584121"/>
    <lineage>
        <taxon>Bacteria</taxon>
        <taxon>Bacillati</taxon>
        <taxon>Actinomycetota</taxon>
        <taxon>Actinomycetes</taxon>
        <taxon>Mycobacteriales</taxon>
        <taxon>Nocardiaceae</taxon>
        <taxon>Antrihabitans</taxon>
    </lineage>
</organism>
<dbReference type="SUPFAM" id="SSF159245">
    <property type="entry name" value="AttH-like"/>
    <property type="match status" value="1"/>
</dbReference>
<name>A0A848KA75_9NOCA</name>
<sequence length="338" mass="37801">MNVKNVVLRTAQRGASGSYALRGTPFDPATPFHPPRGRYVTVHYGLMLPNLPAPLNFIDVIAVVGQPSIKLWRNDHLVETTASDTANLLIGAGVQFPGQFRGYQVDRDLELAPDSSVVRFGDDFRLEGIYPDFTVTYRNPEFDLDLAVRATDKVAHFAKLRGGLYDHWSLLCQYEGTVTYRGERSDISGLNTLEYARGVDIPLPFTFFTYQIINIDDSTQVLLVEVRGPLGLPVQQAVYVRSLTDHGSTYENDFQFDVHRLEPTVRRTPNGLSMHLATQFSWSVDDEDGNELIEIHGTTNDDYVYGMAGGYVGSYQYTGRFRGEPVAGTGYIEYIGNH</sequence>
<evidence type="ECO:0000313" key="2">
    <source>
        <dbReference type="Proteomes" id="UP000535543"/>
    </source>
</evidence>
<accession>A0A848KA75</accession>
<protein>
    <submittedName>
        <fullName evidence="1">Uncharacterized protein</fullName>
    </submittedName>
</protein>
<keyword evidence="2" id="KW-1185">Reference proteome</keyword>
<reference evidence="1 2" key="1">
    <citation type="submission" date="2019-05" db="EMBL/GenBank/DDBJ databases">
        <authorList>
            <person name="Lee S.D."/>
        </authorList>
    </citation>
    <scope>NUCLEOTIDE SEQUENCE [LARGE SCALE GENOMIC DNA]</scope>
    <source>
        <strain evidence="1 2">YC2-7</strain>
    </source>
</reference>